<dbReference type="UniPathway" id="UPA00148"/>
<dbReference type="PANTHER" id="PTHR21343">
    <property type="entry name" value="DETHIOBIOTIN SYNTHETASE"/>
    <property type="match status" value="1"/>
</dbReference>
<dbReference type="GO" id="GO:0009236">
    <property type="term" value="P:cobalamin biosynthetic process"/>
    <property type="evidence" value="ECO:0007669"/>
    <property type="project" value="UniProtKB-UniRule"/>
</dbReference>
<organism evidence="6 7">
    <name type="scientific">Porphyromonas levii</name>
    <dbReference type="NCBI Taxonomy" id="28114"/>
    <lineage>
        <taxon>Bacteria</taxon>
        <taxon>Pseudomonadati</taxon>
        <taxon>Bacteroidota</taxon>
        <taxon>Bacteroidia</taxon>
        <taxon>Bacteroidales</taxon>
        <taxon>Porphyromonadaceae</taxon>
        <taxon>Porphyromonas</taxon>
    </lineage>
</organism>
<dbReference type="OrthoDB" id="9808302at2"/>
<keyword evidence="7" id="KW-1185">Reference proteome</keyword>
<dbReference type="GO" id="GO:0003824">
    <property type="term" value="F:catalytic activity"/>
    <property type="evidence" value="ECO:0007669"/>
    <property type="project" value="InterPro"/>
</dbReference>
<keyword evidence="2 4" id="KW-0169">Cobalamin biosynthesis</keyword>
<evidence type="ECO:0000256" key="4">
    <source>
        <dbReference type="HAMAP-Rule" id="MF_00028"/>
    </source>
</evidence>
<feature type="domain" description="CobQ/CobB/MinD/ParA nucleotide binding" evidence="5">
    <location>
        <begin position="1"/>
        <end position="226"/>
    </location>
</feature>
<evidence type="ECO:0000256" key="2">
    <source>
        <dbReference type="ARBA" id="ARBA00022573"/>
    </source>
</evidence>
<protein>
    <recommendedName>
        <fullName evidence="4">Cobyric acid synthase</fullName>
    </recommendedName>
</protein>
<dbReference type="NCBIfam" id="NF001989">
    <property type="entry name" value="PRK00784.1"/>
    <property type="match status" value="1"/>
</dbReference>
<dbReference type="CDD" id="cd05389">
    <property type="entry name" value="CobQ_N"/>
    <property type="match status" value="1"/>
</dbReference>
<dbReference type="SUPFAM" id="SSF52540">
    <property type="entry name" value="P-loop containing nucleoside triphosphate hydrolases"/>
    <property type="match status" value="1"/>
</dbReference>
<comment type="caution">
    <text evidence="6">The sequence shown here is derived from an EMBL/GenBank/DDBJ whole genome shotgun (WGS) entry which is preliminary data.</text>
</comment>
<dbReference type="PANTHER" id="PTHR21343:SF1">
    <property type="entry name" value="COBYRIC ACID SYNTHASE"/>
    <property type="match status" value="1"/>
</dbReference>
<dbReference type="Proteomes" id="UP000297225">
    <property type="component" value="Unassembled WGS sequence"/>
</dbReference>
<evidence type="ECO:0000256" key="3">
    <source>
        <dbReference type="ARBA" id="ARBA00022962"/>
    </source>
</evidence>
<comment type="caution">
    <text evidence="4">Lacks conserved residue(s) required for the propagation of feature annotation.</text>
</comment>
<dbReference type="InterPro" id="IPR047045">
    <property type="entry name" value="CobQ_N"/>
</dbReference>
<dbReference type="InterPro" id="IPR004459">
    <property type="entry name" value="CobQ_synth"/>
</dbReference>
<comment type="pathway">
    <text evidence="1 4">Cofactor biosynthesis; adenosylcobalamin biosynthesis.</text>
</comment>
<accession>A0A4Y8WP72</accession>
<dbReference type="GO" id="GO:0015420">
    <property type="term" value="F:ABC-type vitamin B12 transporter activity"/>
    <property type="evidence" value="ECO:0007669"/>
    <property type="project" value="UniProtKB-UniRule"/>
</dbReference>
<dbReference type="Gene3D" id="3.40.50.300">
    <property type="entry name" value="P-loop containing nucleotide triphosphate hydrolases"/>
    <property type="match status" value="1"/>
</dbReference>
<reference evidence="6 7" key="1">
    <citation type="submission" date="2019-03" db="EMBL/GenBank/DDBJ databases">
        <title>Porphyromonas levii Isolated from the Uterus of Dairy Cows.</title>
        <authorList>
            <person name="Francis A.M."/>
        </authorList>
    </citation>
    <scope>NUCLEOTIDE SEQUENCE [LARGE SCALE GENOMIC DNA]</scope>
    <source>
        <strain evidence="6 7">AF5678</strain>
    </source>
</reference>
<dbReference type="InterPro" id="IPR027417">
    <property type="entry name" value="P-loop_NTPase"/>
</dbReference>
<dbReference type="AlphaFoldDB" id="A0A4Y8WP72"/>
<evidence type="ECO:0000259" key="5">
    <source>
        <dbReference type="Pfam" id="PF01656"/>
    </source>
</evidence>
<dbReference type="InterPro" id="IPR002586">
    <property type="entry name" value="CobQ/CobB/MinD/ParA_Nub-bd_dom"/>
</dbReference>
<comment type="function">
    <text evidence="4">Catalyzes amidations at positions B, D, E, and G on adenosylcobyrinic A,C-diamide. NH(2) groups are provided by glutamine, and one molecule of ATP is hydrogenolyzed for each amidation.</text>
</comment>
<evidence type="ECO:0000313" key="6">
    <source>
        <dbReference type="EMBL" id="TFH94788.1"/>
    </source>
</evidence>
<dbReference type="EMBL" id="SPNC01000086">
    <property type="protein sequence ID" value="TFH94788.1"/>
    <property type="molecule type" value="Genomic_DNA"/>
</dbReference>
<comment type="similarity">
    <text evidence="4">Belongs to the CobB/CobQ family. CobQ subfamily.</text>
</comment>
<dbReference type="Pfam" id="PF01656">
    <property type="entry name" value="CbiA"/>
    <property type="match status" value="1"/>
</dbReference>
<keyword evidence="3 4" id="KW-0315">Glutamine amidotransferase</keyword>
<sequence length="283" mass="31306">MIAGTGSDVGKSLVVAAFCRLFKQDGYHPAPFKAQNMAPYYYTAPNGDRISIAQAIQSKAAGVEPHALLNPVLMMPSSMVESKIYCLGKEFGSHQAREYFRQSEGRGILKQSAWGAYDQLVEQYNPVVLEGAGSVSELNLLETDFVNMPMAEHANAAVVLVADIERGGVFASIYGSVMLQKPEHRKLIKGIIINKFRGDRTIFEPAIQMIEELTNVPVLGVLPYMEGELLPSEDTLSDHGKSKVSYTNADLEGYETTFDKMADHLRQHLDVEKLYKILSDDEI</sequence>
<dbReference type="HAMAP" id="MF_00028">
    <property type="entry name" value="CobQ"/>
    <property type="match status" value="1"/>
</dbReference>
<dbReference type="STRING" id="1122973.GCA_000379925_01769"/>
<proteinExistence type="inferred from homology"/>
<evidence type="ECO:0000256" key="1">
    <source>
        <dbReference type="ARBA" id="ARBA00004953"/>
    </source>
</evidence>
<evidence type="ECO:0000313" key="7">
    <source>
        <dbReference type="Proteomes" id="UP000297225"/>
    </source>
</evidence>
<name>A0A4Y8WP72_9PORP</name>
<gene>
    <name evidence="4" type="primary">cobQ</name>
    <name evidence="6" type="ORF">E4P47_06120</name>
</gene>